<dbReference type="PANTHER" id="PTHR43585">
    <property type="entry name" value="FUMIPYRROLE BIOSYNTHESIS PROTEIN C"/>
    <property type="match status" value="1"/>
</dbReference>
<dbReference type="SUPFAM" id="SSF56059">
    <property type="entry name" value="Glutathione synthetase ATP-binding domain-like"/>
    <property type="match status" value="1"/>
</dbReference>
<dbReference type="Gene3D" id="3.30.1490.20">
    <property type="entry name" value="ATP-grasp fold, A domain"/>
    <property type="match status" value="1"/>
</dbReference>
<dbReference type="GO" id="GO:0046872">
    <property type="term" value="F:metal ion binding"/>
    <property type="evidence" value="ECO:0007669"/>
    <property type="project" value="InterPro"/>
</dbReference>
<dbReference type="Gene3D" id="3.40.50.20">
    <property type="match status" value="1"/>
</dbReference>
<organism evidence="7 8">
    <name type="scientific">Bacteroides intestinalis</name>
    <dbReference type="NCBI Taxonomy" id="329854"/>
    <lineage>
        <taxon>Bacteria</taxon>
        <taxon>Pseudomonadati</taxon>
        <taxon>Bacteroidota</taxon>
        <taxon>Bacteroidia</taxon>
        <taxon>Bacteroidales</taxon>
        <taxon>Bacteroidaceae</taxon>
        <taxon>Bacteroides</taxon>
    </lineage>
</organism>
<keyword evidence="1" id="KW-0436">Ligase</keyword>
<sequence>MSKLIMVLPATFWQIPIVNKIKKMGHKALLVNLYEDSPAFKVADYHEVADILDKERCLEIAKKYNVDAIISEECDIAMPTIAYVAEKMGLPSLGIRCAALYTNKFLMREFCSQHNLPHVDYKLCKTPKDVEGFFDKLKCNIIIKPLDSNSSHGVFKITAKEQIHEKFDETISFSKVEKVVLAERYIEGTEFTIDGLKTAEGHVTLAISEKRHYKHNINIANELFFSRYNDRFDYDELRRVNDAFVDYSELPYGTLTHAEYKYKDGKYYLIEIGARGGGNLISAVIVPLMSGVDNYAYLINSALGFKPDPVSISKDCRDRCCVLYFFDTPGTGGKVVKIEGENFLNENAYIIDHAFNFKVGDTIQKAVSDSARIGYYIAYEETCEDLRKLMDEINNRVKIIYEE</sequence>
<dbReference type="PROSITE" id="PS50975">
    <property type="entry name" value="ATP_GRASP"/>
    <property type="match status" value="1"/>
</dbReference>
<accession>A0A414LKH9</accession>
<feature type="domain" description="ATP-grasp" evidence="6">
    <location>
        <begin position="108"/>
        <end position="303"/>
    </location>
</feature>
<dbReference type="InterPro" id="IPR052032">
    <property type="entry name" value="ATP-dep_AA_Ligase"/>
</dbReference>
<dbReference type="GO" id="GO:0005524">
    <property type="term" value="F:ATP binding"/>
    <property type="evidence" value="ECO:0007669"/>
    <property type="project" value="UniProtKB-UniRule"/>
</dbReference>
<dbReference type="Proteomes" id="UP000285650">
    <property type="component" value="Unassembled WGS sequence"/>
</dbReference>
<dbReference type="Pfam" id="PF18603">
    <property type="entry name" value="LAL_C2"/>
    <property type="match status" value="1"/>
</dbReference>
<evidence type="ECO:0000256" key="5">
    <source>
        <dbReference type="SAM" id="Coils"/>
    </source>
</evidence>
<evidence type="ECO:0000256" key="3">
    <source>
        <dbReference type="ARBA" id="ARBA00022840"/>
    </source>
</evidence>
<dbReference type="GO" id="GO:0016874">
    <property type="term" value="F:ligase activity"/>
    <property type="evidence" value="ECO:0007669"/>
    <property type="project" value="UniProtKB-KW"/>
</dbReference>
<dbReference type="InterPro" id="IPR011761">
    <property type="entry name" value="ATP-grasp"/>
</dbReference>
<protein>
    <submittedName>
        <fullName evidence="7">ATP-grasp domain-containing protein</fullName>
    </submittedName>
</protein>
<dbReference type="InterPro" id="IPR013815">
    <property type="entry name" value="ATP_grasp_subdomain_1"/>
</dbReference>
<feature type="coiled-coil region" evidence="5">
    <location>
        <begin position="376"/>
        <end position="403"/>
    </location>
</feature>
<name>A0A414LKH9_9BACE</name>
<evidence type="ECO:0000256" key="1">
    <source>
        <dbReference type="ARBA" id="ARBA00022598"/>
    </source>
</evidence>
<proteinExistence type="predicted"/>
<evidence type="ECO:0000256" key="2">
    <source>
        <dbReference type="ARBA" id="ARBA00022741"/>
    </source>
</evidence>
<dbReference type="Gene3D" id="3.30.470.20">
    <property type="entry name" value="ATP-grasp fold, B domain"/>
    <property type="match status" value="1"/>
</dbReference>
<dbReference type="PANTHER" id="PTHR43585:SF2">
    <property type="entry name" value="ATP-GRASP ENZYME FSQD"/>
    <property type="match status" value="1"/>
</dbReference>
<keyword evidence="2 4" id="KW-0547">Nucleotide-binding</keyword>
<dbReference type="EMBL" id="QSKV01000001">
    <property type="protein sequence ID" value="RHE95157.1"/>
    <property type="molecule type" value="Genomic_DNA"/>
</dbReference>
<evidence type="ECO:0000313" key="8">
    <source>
        <dbReference type="Proteomes" id="UP000285650"/>
    </source>
</evidence>
<keyword evidence="3 4" id="KW-0067">ATP-binding</keyword>
<keyword evidence="5" id="KW-0175">Coiled coil</keyword>
<dbReference type="SUPFAM" id="SSF52440">
    <property type="entry name" value="PreATP-grasp domain"/>
    <property type="match status" value="1"/>
</dbReference>
<dbReference type="RefSeq" id="WP_118220409.1">
    <property type="nucleotide sequence ID" value="NZ_JADNIJ010000001.1"/>
</dbReference>
<dbReference type="InterPro" id="IPR040570">
    <property type="entry name" value="LAL_C2"/>
</dbReference>
<evidence type="ECO:0000256" key="4">
    <source>
        <dbReference type="PROSITE-ProRule" id="PRU00409"/>
    </source>
</evidence>
<dbReference type="Pfam" id="PF13535">
    <property type="entry name" value="ATP-grasp_4"/>
    <property type="match status" value="1"/>
</dbReference>
<dbReference type="InterPro" id="IPR016185">
    <property type="entry name" value="PreATP-grasp_dom_sf"/>
</dbReference>
<comment type="caution">
    <text evidence="7">The sequence shown here is derived from an EMBL/GenBank/DDBJ whole genome shotgun (WGS) entry which is preliminary data.</text>
</comment>
<evidence type="ECO:0000313" key="7">
    <source>
        <dbReference type="EMBL" id="RHE95157.1"/>
    </source>
</evidence>
<gene>
    <name evidence="7" type="ORF">DW712_00065</name>
</gene>
<evidence type="ECO:0000259" key="6">
    <source>
        <dbReference type="PROSITE" id="PS50975"/>
    </source>
</evidence>
<dbReference type="AlphaFoldDB" id="A0A414LKH9"/>
<reference evidence="7 8" key="1">
    <citation type="submission" date="2018-08" db="EMBL/GenBank/DDBJ databases">
        <title>A genome reference for cultivated species of the human gut microbiota.</title>
        <authorList>
            <person name="Zou Y."/>
            <person name="Xue W."/>
            <person name="Luo G."/>
        </authorList>
    </citation>
    <scope>NUCLEOTIDE SEQUENCE [LARGE SCALE GENOMIC DNA]</scope>
    <source>
        <strain evidence="7 8">AM27-17</strain>
    </source>
</reference>